<sequence length="339" mass="36922">MTSTIVRSLAAAIVLSLTACAPASRPIAISEAHRKVLPTEEAHQISFLIRDVLGSRSKRQDVQDLMYQQFQAKQFKARKEAMAAMPAGATSPIRNMAEDASFVGAVATGAPLSPAGMDVSTGIGMAGLALSLLTPSAKPADLYKVYGRLYMDESYANSLSIPGTARLDMIRRFETAVRQAGLTATCQDNCGDEKNVRWRVYSLTGGGEPLWAVLRLADMEPAPRDPARDEILGYPVILQSATDKDDSVATAHSLVIRRAPPVPATFDPANQFQDAGQTAWDNPKARQVLRGMTADGHWLFAWCLSEGQHLAAWKGRLFAISQPSYWVDIRNSIDYEILE</sequence>
<keyword evidence="3" id="KW-1185">Reference proteome</keyword>
<protein>
    <recommendedName>
        <fullName evidence="4">Lipoprotein</fullName>
    </recommendedName>
</protein>
<keyword evidence="1" id="KW-0732">Signal</keyword>
<proteinExistence type="predicted"/>
<name>A0ABU4UBY1_9GAMM</name>
<dbReference type="PROSITE" id="PS51257">
    <property type="entry name" value="PROKAR_LIPOPROTEIN"/>
    <property type="match status" value="1"/>
</dbReference>
<dbReference type="RefSeq" id="WP_319961002.1">
    <property type="nucleotide sequence ID" value="NZ_JAXARY010000004.1"/>
</dbReference>
<feature type="chain" id="PRO_5046433278" description="Lipoprotein" evidence="1">
    <location>
        <begin position="22"/>
        <end position="339"/>
    </location>
</feature>
<organism evidence="2 3">
    <name type="scientific">Methylomonas defluvii</name>
    <dbReference type="NCBI Taxonomy" id="3045149"/>
    <lineage>
        <taxon>Bacteria</taxon>
        <taxon>Pseudomonadati</taxon>
        <taxon>Pseudomonadota</taxon>
        <taxon>Gammaproteobacteria</taxon>
        <taxon>Methylococcales</taxon>
        <taxon>Methylococcaceae</taxon>
        <taxon>Methylomonas</taxon>
    </lineage>
</organism>
<feature type="signal peptide" evidence="1">
    <location>
        <begin position="1"/>
        <end position="21"/>
    </location>
</feature>
<evidence type="ECO:0000313" key="2">
    <source>
        <dbReference type="EMBL" id="MDX8126962.1"/>
    </source>
</evidence>
<accession>A0ABU4UBY1</accession>
<reference evidence="2 3" key="1">
    <citation type="submission" date="2023-11" db="EMBL/GenBank/DDBJ databases">
        <authorList>
            <person name="Ouyang M.-Y."/>
        </authorList>
    </citation>
    <scope>NUCLEOTIDE SEQUENCE [LARGE SCALE GENOMIC DNA]</scope>
    <source>
        <strain evidence="2 3">OY6</strain>
    </source>
</reference>
<evidence type="ECO:0000256" key="1">
    <source>
        <dbReference type="SAM" id="SignalP"/>
    </source>
</evidence>
<dbReference type="Proteomes" id="UP001284537">
    <property type="component" value="Unassembled WGS sequence"/>
</dbReference>
<comment type="caution">
    <text evidence="2">The sequence shown here is derived from an EMBL/GenBank/DDBJ whole genome shotgun (WGS) entry which is preliminary data.</text>
</comment>
<evidence type="ECO:0008006" key="4">
    <source>
        <dbReference type="Google" id="ProtNLM"/>
    </source>
</evidence>
<evidence type="ECO:0000313" key="3">
    <source>
        <dbReference type="Proteomes" id="UP001284537"/>
    </source>
</evidence>
<gene>
    <name evidence="2" type="ORF">QLH52_06695</name>
</gene>
<dbReference type="EMBL" id="JAXARY010000004">
    <property type="protein sequence ID" value="MDX8126962.1"/>
    <property type="molecule type" value="Genomic_DNA"/>
</dbReference>